<keyword evidence="23" id="KW-1185">Reference proteome</keyword>
<dbReference type="GO" id="GO:0008017">
    <property type="term" value="F:microtubule binding"/>
    <property type="evidence" value="ECO:0007669"/>
    <property type="project" value="TreeGrafter"/>
</dbReference>
<dbReference type="EMBL" id="AJFE02077533">
    <property type="status" value="NOT_ANNOTATED_CDS"/>
    <property type="molecule type" value="Genomic_DNA"/>
</dbReference>
<dbReference type="EMBL" id="AJFE02077531">
    <property type="status" value="NOT_ANNOTATED_CDS"/>
    <property type="molecule type" value="Genomic_DNA"/>
</dbReference>
<dbReference type="InterPro" id="IPR027417">
    <property type="entry name" value="P-loop_NTPase"/>
</dbReference>
<dbReference type="Pfam" id="PF00350">
    <property type="entry name" value="Dynamin_N"/>
    <property type="match status" value="1"/>
</dbReference>
<evidence type="ECO:0000313" key="23">
    <source>
        <dbReference type="Proteomes" id="UP000240080"/>
    </source>
</evidence>
<evidence type="ECO:0000256" key="11">
    <source>
        <dbReference type="ARBA" id="ARBA00023136"/>
    </source>
</evidence>
<feature type="region of interest" description="Disordered" evidence="18">
    <location>
        <begin position="716"/>
        <end position="770"/>
    </location>
</feature>
<dbReference type="SMART" id="SM00053">
    <property type="entry name" value="DYNc"/>
    <property type="match status" value="1"/>
</dbReference>
<gene>
    <name evidence="22" type="primary">DNM1</name>
</gene>
<dbReference type="SUPFAM" id="SSF50729">
    <property type="entry name" value="PH domain-like"/>
    <property type="match status" value="1"/>
</dbReference>
<dbReference type="FunFam" id="1.20.120.1240:FF:000019">
    <property type="entry name" value="Dynamin 2"/>
    <property type="match status" value="1"/>
</dbReference>
<evidence type="ECO:0000256" key="2">
    <source>
        <dbReference type="ARBA" id="ARBA00004541"/>
    </source>
</evidence>
<dbReference type="EC" id="3.6.5.5" evidence="4"/>
<organism evidence="22 23">
    <name type="scientific">Pan paniscus</name>
    <name type="common">Pygmy chimpanzee</name>
    <name type="synonym">Bonobo</name>
    <dbReference type="NCBI Taxonomy" id="9597"/>
    <lineage>
        <taxon>Eukaryota</taxon>
        <taxon>Metazoa</taxon>
        <taxon>Chordata</taxon>
        <taxon>Craniata</taxon>
        <taxon>Vertebrata</taxon>
        <taxon>Euteleostomi</taxon>
        <taxon>Mammalia</taxon>
        <taxon>Eutheria</taxon>
        <taxon>Euarchontoglires</taxon>
        <taxon>Primates</taxon>
        <taxon>Haplorrhini</taxon>
        <taxon>Catarrhini</taxon>
        <taxon>Hominidae</taxon>
        <taxon>Pan</taxon>
    </lineage>
</organism>
<dbReference type="SMART" id="SM00302">
    <property type="entry name" value="GED"/>
    <property type="match status" value="1"/>
</dbReference>
<evidence type="ECO:0000256" key="16">
    <source>
        <dbReference type="ARBA" id="ARBA00034103"/>
    </source>
</evidence>
<dbReference type="GO" id="GO:0016185">
    <property type="term" value="P:synaptic vesicle budding from presynaptic endocytic zone membrane"/>
    <property type="evidence" value="ECO:0007669"/>
    <property type="project" value="TreeGrafter"/>
</dbReference>
<keyword evidence="8" id="KW-0378">Hydrolase</keyword>
<evidence type="ECO:0000259" key="20">
    <source>
        <dbReference type="PROSITE" id="PS51388"/>
    </source>
</evidence>
<sequence>NGDVGGGSAWVYENPQTLMPTALPLPASGAEYAEFLHCKGKKFTDFEEVRLEIEAETDRVTGTNKGISPVPINLRVYSPHVLNLTLVDLPGMTKVPVGDQPPDIEFQIRDMLMQFVTKENCLILAVSPANSDLANSDALKVAKEVDPQGQRTIGVITKLDLMDEGTDARDVLENKLLPLRRGYIGVVNRSQKDIDGKKDITAALAAERKFFLSHPSYRHLADRMGTPYLQKVLNQQLTNHIRDTLPGLRNKLQSQLLSIEKEVEEYKNFRPDDPARKTKALLQMVQQFAVDFEKRIEGSGDQIDTYELSGGARINRIFHERFPFELVKMEFDEKELRREISYAIKNIHGIRHVLGPGRVLQQYPRLREEMERIVTTHIREREGRTKEQVMLLIDIELAYMNTNHEDFIGFANAQQRSNQMNKKKTSGNQVIRKGWLTINNIGIMKGGSKEYWFVLTAENLSWYKDDEEKEKKYMLSVDNLKLRDVEKGFMSSKHIFALFNTEQRNVYKDYRQLELACETQEEVDSWKASFLRAGVYPERVGVSGRASETEENGSDSFMHSMDPQLERQVETIRNLVDSYMAIVNKTVRDLMPKTIMHLMINNTKEFIFSELLANLYSCGDQNTLMEESAEQAQRRDEMLRMYHALKEALSIIGDINTTTVSTPMPPPVDDSWLQVQSVPAGRRYQGRPPRPRRAPSPARVPGPCSWASACWVRPGGAPPVPSRPGASPDPFGLPLRCPRAPTAPRPGSPGDRSGQASPSRPESPRPPFDL</sequence>
<dbReference type="AlphaFoldDB" id="A0A2R9AX53"/>
<reference evidence="22 23" key="1">
    <citation type="journal article" date="2012" name="Nature">
        <title>The bonobo genome compared with the chimpanzee and human genomes.</title>
        <authorList>
            <person name="Prufer K."/>
            <person name="Munch K."/>
            <person name="Hellmann I."/>
            <person name="Akagi K."/>
            <person name="Miller J.R."/>
            <person name="Walenz B."/>
            <person name="Koren S."/>
            <person name="Sutton G."/>
            <person name="Kodira C."/>
            <person name="Winer R."/>
            <person name="Knight J.R."/>
            <person name="Mullikin J.C."/>
            <person name="Meader S.J."/>
            <person name="Ponting C.P."/>
            <person name="Lunter G."/>
            <person name="Higashino S."/>
            <person name="Hobolth A."/>
            <person name="Dutheil J."/>
            <person name="Karakoc E."/>
            <person name="Alkan C."/>
            <person name="Sajjadian S."/>
            <person name="Catacchio C.R."/>
            <person name="Ventura M."/>
            <person name="Marques-Bonet T."/>
            <person name="Eichler E.E."/>
            <person name="Andre C."/>
            <person name="Atencia R."/>
            <person name="Mugisha L."/>
            <person name="Junhold J."/>
            <person name="Patterson N."/>
            <person name="Siebauer M."/>
            <person name="Good J.M."/>
            <person name="Fischer A."/>
            <person name="Ptak S.E."/>
            <person name="Lachmann M."/>
            <person name="Symer D.E."/>
            <person name="Mailund T."/>
            <person name="Schierup M.H."/>
            <person name="Andres A.M."/>
            <person name="Kelso J."/>
            <person name="Paabo S."/>
        </authorList>
    </citation>
    <scope>NUCLEOTIDE SEQUENCE [LARGE SCALE GENOMIC DNA]</scope>
</reference>
<dbReference type="Pfam" id="PF01031">
    <property type="entry name" value="Dynamin_M"/>
    <property type="match status" value="2"/>
</dbReference>
<evidence type="ECO:0000259" key="19">
    <source>
        <dbReference type="PROSITE" id="PS50003"/>
    </source>
</evidence>
<dbReference type="Proteomes" id="UP000240080">
    <property type="component" value="Chromosome 9"/>
</dbReference>
<dbReference type="FunFam" id="2.30.29.30:FF:000555">
    <property type="entry name" value="dynamin-1-like isoform X1"/>
    <property type="match status" value="1"/>
</dbReference>
<dbReference type="SUPFAM" id="SSF52540">
    <property type="entry name" value="P-loop containing nucleoside triphosphate hydrolases"/>
    <property type="match status" value="1"/>
</dbReference>
<dbReference type="PANTHER" id="PTHR11566">
    <property type="entry name" value="DYNAMIN"/>
    <property type="match status" value="1"/>
</dbReference>
<dbReference type="InterPro" id="IPR045063">
    <property type="entry name" value="Dynamin_N"/>
</dbReference>
<dbReference type="PROSITE" id="PS51718">
    <property type="entry name" value="G_DYNAMIN_2"/>
    <property type="match status" value="1"/>
</dbReference>
<evidence type="ECO:0000256" key="9">
    <source>
        <dbReference type="ARBA" id="ARBA00023018"/>
    </source>
</evidence>
<dbReference type="InterPro" id="IPR003130">
    <property type="entry name" value="GED"/>
</dbReference>
<evidence type="ECO:0000256" key="14">
    <source>
        <dbReference type="ARBA" id="ARBA00023273"/>
    </source>
</evidence>
<dbReference type="InterPro" id="IPR030381">
    <property type="entry name" value="G_DYNAMIN_dom"/>
</dbReference>
<comment type="catalytic activity">
    <reaction evidence="17">
        <text>GTP + H2O = GDP + phosphate + H(+)</text>
        <dbReference type="Rhea" id="RHEA:19669"/>
        <dbReference type="ChEBI" id="CHEBI:15377"/>
        <dbReference type="ChEBI" id="CHEBI:15378"/>
        <dbReference type="ChEBI" id="CHEBI:37565"/>
        <dbReference type="ChEBI" id="CHEBI:43474"/>
        <dbReference type="ChEBI" id="CHEBI:58189"/>
        <dbReference type="EC" id="3.6.5.5"/>
    </reaction>
    <physiologicalReaction direction="left-to-right" evidence="17">
        <dbReference type="Rhea" id="RHEA:19670"/>
    </physiologicalReaction>
</comment>
<dbReference type="Pfam" id="PF02212">
    <property type="entry name" value="GED"/>
    <property type="match status" value="1"/>
</dbReference>
<dbReference type="Gene3D" id="1.20.120.1240">
    <property type="entry name" value="Dynamin, middle domain"/>
    <property type="match status" value="2"/>
</dbReference>
<evidence type="ECO:0000256" key="7">
    <source>
        <dbReference type="ARBA" id="ARBA00022741"/>
    </source>
</evidence>
<dbReference type="PROSITE" id="PS51388">
    <property type="entry name" value="GED"/>
    <property type="match status" value="1"/>
</dbReference>
<keyword evidence="6" id="KW-0493">Microtubule</keyword>
<dbReference type="EMBL" id="AJFE02077534">
    <property type="status" value="NOT_ANNOTATED_CDS"/>
    <property type="molecule type" value="Genomic_DNA"/>
</dbReference>
<dbReference type="GO" id="GO:0003924">
    <property type="term" value="F:GTPase activity"/>
    <property type="evidence" value="ECO:0007669"/>
    <property type="project" value="InterPro"/>
</dbReference>
<keyword evidence="10" id="KW-0342">GTP-binding</keyword>
<dbReference type="GO" id="GO:0031410">
    <property type="term" value="C:cytoplasmic vesicle"/>
    <property type="evidence" value="ECO:0007669"/>
    <property type="project" value="UniProtKB-SubCell"/>
</dbReference>
<dbReference type="PROSITE" id="PS50003">
    <property type="entry name" value="PH_DOMAIN"/>
    <property type="match status" value="1"/>
</dbReference>
<accession>A0A2R9AX53</accession>
<feature type="domain" description="Dynamin-type G" evidence="21">
    <location>
        <begin position="1"/>
        <end position="246"/>
    </location>
</feature>
<evidence type="ECO:0000313" key="22">
    <source>
        <dbReference type="Ensembl" id="ENSPPAP00000021868.1"/>
    </source>
</evidence>
<dbReference type="Bgee" id="ENSPPAG00000034098">
    <property type="expression patterns" value="Expressed in cerebellum and 6 other cell types or tissues"/>
</dbReference>
<dbReference type="SMART" id="SM00233">
    <property type="entry name" value="PH"/>
    <property type="match status" value="1"/>
</dbReference>
<feature type="region of interest" description="Disordered" evidence="18">
    <location>
        <begin position="680"/>
        <end position="702"/>
    </location>
</feature>
<dbReference type="GeneTree" id="ENSGT00940000155214"/>
<reference evidence="22" key="3">
    <citation type="submission" date="2025-09" db="UniProtKB">
        <authorList>
            <consortium name="Ensembl"/>
        </authorList>
    </citation>
    <scope>IDENTIFICATION</scope>
</reference>
<dbReference type="EMBL" id="AJFE02077532">
    <property type="status" value="NOT_ANNOTATED_CDS"/>
    <property type="molecule type" value="Genomic_DNA"/>
</dbReference>
<evidence type="ECO:0000259" key="21">
    <source>
        <dbReference type="PROSITE" id="PS51718"/>
    </source>
</evidence>
<feature type="domain" description="PH" evidence="19">
    <location>
        <begin position="429"/>
        <end position="535"/>
    </location>
</feature>
<dbReference type="Gene3D" id="3.40.50.300">
    <property type="entry name" value="P-loop containing nucleotide triphosphate hydrolases"/>
    <property type="match status" value="1"/>
</dbReference>
<evidence type="ECO:0000256" key="18">
    <source>
        <dbReference type="SAM" id="MobiDB-lite"/>
    </source>
</evidence>
<dbReference type="EMBL" id="AJFE02077529">
    <property type="status" value="NOT_ANNOTATED_CDS"/>
    <property type="molecule type" value="Genomic_DNA"/>
</dbReference>
<dbReference type="GO" id="GO:0031623">
    <property type="term" value="P:receptor internalization"/>
    <property type="evidence" value="ECO:0007669"/>
    <property type="project" value="TreeGrafter"/>
</dbReference>
<evidence type="ECO:0000256" key="3">
    <source>
        <dbReference type="ARBA" id="ARBA00004600"/>
    </source>
</evidence>
<dbReference type="InterPro" id="IPR001849">
    <property type="entry name" value="PH_domain"/>
</dbReference>
<evidence type="ECO:0000256" key="15">
    <source>
        <dbReference type="ARBA" id="ARBA00023329"/>
    </source>
</evidence>
<comment type="subcellular location">
    <subcellularLocation>
        <location evidence="1">Cell projection</location>
    </subcellularLocation>
    <subcellularLocation>
        <location evidence="2">Cytoplasmic vesicle</location>
    </subcellularLocation>
    <subcellularLocation>
        <location evidence="3">Membrane</location>
        <location evidence="3">Clathrin-coated pit</location>
    </subcellularLocation>
    <subcellularLocation>
        <location evidence="16">Synapse</location>
    </subcellularLocation>
</comment>
<proteinExistence type="predicted"/>
<dbReference type="EMBL" id="AJFE02077530">
    <property type="status" value="NOT_ANNOTATED_CDS"/>
    <property type="molecule type" value="Genomic_DNA"/>
</dbReference>
<keyword evidence="12" id="KW-0505">Motor protein</keyword>
<evidence type="ECO:0000256" key="13">
    <source>
        <dbReference type="ARBA" id="ARBA00023176"/>
    </source>
</evidence>
<dbReference type="InterPro" id="IPR001401">
    <property type="entry name" value="Dynamin_GTPase"/>
</dbReference>
<dbReference type="PANTHER" id="PTHR11566:SF32">
    <property type="entry name" value="DYNAMIN-1"/>
    <property type="match status" value="1"/>
</dbReference>
<dbReference type="InterPro" id="IPR022812">
    <property type="entry name" value="Dynamin"/>
</dbReference>
<evidence type="ECO:0000256" key="8">
    <source>
        <dbReference type="ARBA" id="ARBA00022801"/>
    </source>
</evidence>
<dbReference type="Ensembl" id="ENSPPAT00000044672.1">
    <property type="protein sequence ID" value="ENSPPAP00000021868.1"/>
    <property type="gene ID" value="ENSPPAG00000034098.1"/>
</dbReference>
<dbReference type="GO" id="GO:0005886">
    <property type="term" value="C:plasma membrane"/>
    <property type="evidence" value="ECO:0007669"/>
    <property type="project" value="TreeGrafter"/>
</dbReference>
<evidence type="ECO:0000256" key="6">
    <source>
        <dbReference type="ARBA" id="ARBA00022701"/>
    </source>
</evidence>
<evidence type="ECO:0000256" key="1">
    <source>
        <dbReference type="ARBA" id="ARBA00004316"/>
    </source>
</evidence>
<dbReference type="EMBL" id="AJFE02077535">
    <property type="status" value="NOT_ANNOTATED_CDS"/>
    <property type="molecule type" value="Genomic_DNA"/>
</dbReference>
<dbReference type="PRINTS" id="PR00195">
    <property type="entry name" value="DYNAMIN"/>
</dbReference>
<evidence type="ECO:0000256" key="5">
    <source>
        <dbReference type="ARBA" id="ARBA00022583"/>
    </source>
</evidence>
<keyword evidence="13" id="KW-0168">Coated pit</keyword>
<reference evidence="22" key="2">
    <citation type="submission" date="2025-08" db="UniProtKB">
        <authorList>
            <consortium name="Ensembl"/>
        </authorList>
    </citation>
    <scope>IDENTIFICATION</scope>
</reference>
<keyword evidence="9" id="KW-0770">Synapse</keyword>
<dbReference type="InterPro" id="IPR011993">
    <property type="entry name" value="PH-like_dom_sf"/>
</dbReference>
<evidence type="ECO:0000256" key="10">
    <source>
        <dbReference type="ARBA" id="ARBA00023134"/>
    </source>
</evidence>
<dbReference type="FunFam" id="3.40.50.300:FF:000045">
    <property type="entry name" value="dynamin-1 isoform X2"/>
    <property type="match status" value="1"/>
</dbReference>
<protein>
    <recommendedName>
        <fullName evidence="4">dynamin GTPase</fullName>
        <ecNumber evidence="4">3.6.5.5</ecNumber>
    </recommendedName>
</protein>
<dbReference type="GO" id="GO:0098793">
    <property type="term" value="C:presynapse"/>
    <property type="evidence" value="ECO:0007669"/>
    <property type="project" value="GOC"/>
</dbReference>
<feature type="domain" description="GED" evidence="20">
    <location>
        <begin position="569"/>
        <end position="660"/>
    </location>
</feature>
<evidence type="ECO:0000256" key="4">
    <source>
        <dbReference type="ARBA" id="ARBA00011980"/>
    </source>
</evidence>
<keyword evidence="15" id="KW-0968">Cytoplasmic vesicle</keyword>
<evidence type="ECO:0000256" key="17">
    <source>
        <dbReference type="ARBA" id="ARBA00050873"/>
    </source>
</evidence>
<dbReference type="GO" id="GO:0042995">
    <property type="term" value="C:cell projection"/>
    <property type="evidence" value="ECO:0007669"/>
    <property type="project" value="UniProtKB-SubCell"/>
</dbReference>
<dbReference type="InterPro" id="IPR000375">
    <property type="entry name" value="Dynamin_stalk"/>
</dbReference>
<dbReference type="FunFam" id="1.20.120.1240:FF:000028">
    <property type="entry name" value="Dynamin 1"/>
    <property type="match status" value="1"/>
</dbReference>
<dbReference type="Pfam" id="PF00169">
    <property type="entry name" value="PH"/>
    <property type="match status" value="1"/>
</dbReference>
<keyword evidence="7" id="KW-0547">Nucleotide-binding</keyword>
<dbReference type="InterPro" id="IPR020850">
    <property type="entry name" value="GED_dom"/>
</dbReference>
<dbReference type="GO" id="GO:0005874">
    <property type="term" value="C:microtubule"/>
    <property type="evidence" value="ECO:0007669"/>
    <property type="project" value="UniProtKB-KW"/>
</dbReference>
<name>A0A2R9AX53_PANPA</name>
<keyword evidence="11" id="KW-0472">Membrane</keyword>
<keyword evidence="14" id="KW-0966">Cell projection</keyword>
<dbReference type="CDD" id="cd01256">
    <property type="entry name" value="PH_dynamin"/>
    <property type="match status" value="1"/>
</dbReference>
<dbReference type="GO" id="GO:0005905">
    <property type="term" value="C:clathrin-coated pit"/>
    <property type="evidence" value="ECO:0007669"/>
    <property type="project" value="UniProtKB-SubCell"/>
</dbReference>
<dbReference type="CDD" id="cd08771">
    <property type="entry name" value="DLP_1"/>
    <property type="match status" value="1"/>
</dbReference>
<keyword evidence="5" id="KW-0254">Endocytosis</keyword>
<evidence type="ECO:0000256" key="12">
    <source>
        <dbReference type="ARBA" id="ARBA00023175"/>
    </source>
</evidence>
<dbReference type="Gene3D" id="2.30.29.30">
    <property type="entry name" value="Pleckstrin-homology domain (PH domain)/Phosphotyrosine-binding domain (PTB)"/>
    <property type="match status" value="1"/>
</dbReference>
<dbReference type="GO" id="GO:0005525">
    <property type="term" value="F:GTP binding"/>
    <property type="evidence" value="ECO:0007669"/>
    <property type="project" value="UniProtKB-KW"/>
</dbReference>